<dbReference type="EC" id="6.2.1.1" evidence="2"/>
<feature type="domain" description="Acyl-CoA oxidase/dehydrogenase middle" evidence="10">
    <location>
        <begin position="799"/>
        <end position="891"/>
    </location>
</feature>
<dbReference type="InterPro" id="IPR013107">
    <property type="entry name" value="Acyl-CoA_DH_C"/>
</dbReference>
<feature type="domain" description="Acetyl-coenzyme A synthetase N-terminal" evidence="14">
    <location>
        <begin position="44"/>
        <end position="98"/>
    </location>
</feature>
<dbReference type="SUPFAM" id="SSF56645">
    <property type="entry name" value="Acyl-CoA dehydrogenase NM domain-like"/>
    <property type="match status" value="1"/>
</dbReference>
<keyword evidence="16" id="KW-1185">Reference proteome</keyword>
<evidence type="ECO:0000259" key="10">
    <source>
        <dbReference type="Pfam" id="PF02770"/>
    </source>
</evidence>
<dbReference type="Pfam" id="PF13193">
    <property type="entry name" value="AMP-binding_C"/>
    <property type="match status" value="1"/>
</dbReference>
<dbReference type="Gene3D" id="3.40.50.12780">
    <property type="entry name" value="N-terminal domain of ligase-like"/>
    <property type="match status" value="1"/>
</dbReference>
<dbReference type="InterPro" id="IPR045851">
    <property type="entry name" value="AMP-bd_C_sf"/>
</dbReference>
<dbReference type="Gene3D" id="1.20.140.10">
    <property type="entry name" value="Butyryl-CoA Dehydrogenase, subunit A, domain 3"/>
    <property type="match status" value="1"/>
</dbReference>
<dbReference type="PANTHER" id="PTHR24095">
    <property type="entry name" value="ACETYL-COENZYME A SYNTHETASE"/>
    <property type="match status" value="1"/>
</dbReference>
<evidence type="ECO:0000313" key="15">
    <source>
        <dbReference type="EMBL" id="EIJ79784.1"/>
    </source>
</evidence>
<reference evidence="15 16" key="1">
    <citation type="journal article" date="2012" name="Appl. Environ. Microbiol.">
        <title>Genome Sequence of Thermotolerant Bacillus methanolicus: Features and Regulation Related to Methylotrophy and Production of L-Lysine and L-Glutamate from Methanol.</title>
        <authorList>
            <person name="Heggeset T.M."/>
            <person name="Krog A."/>
            <person name="Balzer S."/>
            <person name="Wentzel A."/>
            <person name="Ellingsen T.E."/>
            <person name="Brautaset T."/>
        </authorList>
    </citation>
    <scope>NUCLEOTIDE SEQUENCE [LARGE SCALE GENOMIC DNA]</scope>
    <source>
        <strain evidence="15 16">PB1</strain>
    </source>
</reference>
<dbReference type="InterPro" id="IPR000873">
    <property type="entry name" value="AMP-dep_synth/lig_dom"/>
</dbReference>
<comment type="similarity">
    <text evidence="1">Belongs to the ATP-dependent AMP-binding enzyme family.</text>
</comment>
<evidence type="ECO:0000256" key="6">
    <source>
        <dbReference type="ARBA" id="ARBA00022840"/>
    </source>
</evidence>
<keyword evidence="7" id="KW-0007">Acetylation</keyword>
<evidence type="ECO:0000256" key="8">
    <source>
        <dbReference type="ARBA" id="ARBA00023002"/>
    </source>
</evidence>
<dbReference type="Pfam" id="PF02771">
    <property type="entry name" value="Acyl-CoA_dh_N"/>
    <property type="match status" value="1"/>
</dbReference>
<dbReference type="InterPro" id="IPR020845">
    <property type="entry name" value="AMP-binding_CS"/>
</dbReference>
<evidence type="ECO:0000256" key="7">
    <source>
        <dbReference type="ARBA" id="ARBA00022990"/>
    </source>
</evidence>
<evidence type="ECO:0000259" key="12">
    <source>
        <dbReference type="Pfam" id="PF08028"/>
    </source>
</evidence>
<name>I3DZW3_BACMT</name>
<dbReference type="InterPro" id="IPR046373">
    <property type="entry name" value="Acyl-CoA_Oxase/DH_mid-dom_sf"/>
</dbReference>
<dbReference type="GO" id="GO:0005524">
    <property type="term" value="F:ATP binding"/>
    <property type="evidence" value="ECO:0007669"/>
    <property type="project" value="UniProtKB-KW"/>
</dbReference>
<dbReference type="Gene3D" id="1.10.540.10">
    <property type="entry name" value="Acyl-CoA dehydrogenase/oxidase, N-terminal domain"/>
    <property type="match status" value="1"/>
</dbReference>
<protein>
    <recommendedName>
        <fullName evidence="2">acetate--CoA ligase</fullName>
        <ecNumber evidence="2">6.2.1.1</ecNumber>
    </recommendedName>
</protein>
<keyword evidence="5" id="KW-0547">Nucleotide-binding</keyword>
<evidence type="ECO:0000259" key="13">
    <source>
        <dbReference type="Pfam" id="PF13193"/>
    </source>
</evidence>
<accession>I3DZW3</accession>
<evidence type="ECO:0000259" key="11">
    <source>
        <dbReference type="Pfam" id="PF02771"/>
    </source>
</evidence>
<evidence type="ECO:0000259" key="9">
    <source>
        <dbReference type="Pfam" id="PF00501"/>
    </source>
</evidence>
<evidence type="ECO:0000256" key="4">
    <source>
        <dbReference type="ARBA" id="ARBA00022630"/>
    </source>
</evidence>
<keyword evidence="3 15" id="KW-0436">Ligase</keyword>
<dbReference type="eggNOG" id="COG0365">
    <property type="taxonomic scope" value="Bacteria"/>
</dbReference>
<dbReference type="CDD" id="cd00567">
    <property type="entry name" value="ACAD"/>
    <property type="match status" value="1"/>
</dbReference>
<dbReference type="SUPFAM" id="SSF56801">
    <property type="entry name" value="Acetyl-CoA synthetase-like"/>
    <property type="match status" value="1"/>
</dbReference>
<keyword evidence="8" id="KW-0560">Oxidoreductase</keyword>
<dbReference type="GO" id="GO:0016627">
    <property type="term" value="F:oxidoreductase activity, acting on the CH-CH group of donors"/>
    <property type="evidence" value="ECO:0007669"/>
    <property type="project" value="InterPro"/>
</dbReference>
<dbReference type="AlphaFoldDB" id="I3DZW3"/>
<dbReference type="InterPro" id="IPR025110">
    <property type="entry name" value="AMP-bd_C"/>
</dbReference>
<dbReference type="InterPro" id="IPR013786">
    <property type="entry name" value="AcylCoA_DH/ox_N"/>
</dbReference>
<dbReference type="PROSITE" id="PS00455">
    <property type="entry name" value="AMP_BINDING"/>
    <property type="match status" value="1"/>
</dbReference>
<dbReference type="InterPro" id="IPR036250">
    <property type="entry name" value="AcylCo_DH-like_C"/>
</dbReference>
<dbReference type="Pfam" id="PF08028">
    <property type="entry name" value="Acyl-CoA_dh_2"/>
    <property type="match status" value="1"/>
</dbReference>
<dbReference type="Pfam" id="PF02770">
    <property type="entry name" value="Acyl-CoA_dh_M"/>
    <property type="match status" value="1"/>
</dbReference>
<dbReference type="Gene3D" id="3.30.300.30">
    <property type="match status" value="1"/>
</dbReference>
<dbReference type="SUPFAM" id="SSF47203">
    <property type="entry name" value="Acyl-CoA dehydrogenase C-terminal domain-like"/>
    <property type="match status" value="1"/>
</dbReference>
<dbReference type="Pfam" id="PF00501">
    <property type="entry name" value="AMP-binding"/>
    <property type="match status" value="1"/>
</dbReference>
<organism evidence="15 16">
    <name type="scientific">Bacillus methanolicus PB1</name>
    <dbReference type="NCBI Taxonomy" id="997296"/>
    <lineage>
        <taxon>Bacteria</taxon>
        <taxon>Bacillati</taxon>
        <taxon>Bacillota</taxon>
        <taxon>Bacilli</taxon>
        <taxon>Bacillales</taxon>
        <taxon>Bacillaceae</taxon>
        <taxon>Bacillus</taxon>
    </lineage>
</organism>
<keyword evidence="6" id="KW-0067">ATP-binding</keyword>
<evidence type="ECO:0000256" key="2">
    <source>
        <dbReference type="ARBA" id="ARBA00013275"/>
    </source>
</evidence>
<proteinExistence type="inferred from homology"/>
<feature type="domain" description="Acyl-CoA dehydrogenase C-terminal" evidence="12">
    <location>
        <begin position="920"/>
        <end position="1038"/>
    </location>
</feature>
<evidence type="ECO:0000259" key="14">
    <source>
        <dbReference type="Pfam" id="PF16177"/>
    </source>
</evidence>
<dbReference type="GO" id="GO:0003987">
    <property type="term" value="F:acetate-CoA ligase activity"/>
    <property type="evidence" value="ECO:0007669"/>
    <property type="project" value="UniProtKB-EC"/>
</dbReference>
<evidence type="ECO:0000256" key="5">
    <source>
        <dbReference type="ARBA" id="ARBA00022741"/>
    </source>
</evidence>
<gene>
    <name evidence="15" type="ORF">PB1_05447</name>
</gene>
<evidence type="ECO:0000256" key="1">
    <source>
        <dbReference type="ARBA" id="ARBA00006432"/>
    </source>
</evidence>
<dbReference type="InterPro" id="IPR032387">
    <property type="entry name" value="ACAS_N"/>
</dbReference>
<dbReference type="InterPro" id="IPR042099">
    <property type="entry name" value="ANL_N_sf"/>
</dbReference>
<dbReference type="EMBL" id="AFEU01000002">
    <property type="protein sequence ID" value="EIJ79784.1"/>
    <property type="molecule type" value="Genomic_DNA"/>
</dbReference>
<evidence type="ECO:0000256" key="3">
    <source>
        <dbReference type="ARBA" id="ARBA00022598"/>
    </source>
</evidence>
<feature type="domain" description="AMP-dependent synthetase/ligase" evidence="9">
    <location>
        <begin position="109"/>
        <end position="483"/>
    </location>
</feature>
<dbReference type="PANTHER" id="PTHR24095:SF14">
    <property type="entry name" value="ACETYL-COENZYME A SYNTHETASE 1"/>
    <property type="match status" value="1"/>
</dbReference>
<sequence length="1061" mass="118721">MTANIQETFDFLNQQEPVWHPDKTLTENANIQLFMNKHNIPNIEELHRKSIQNLEWFYESVLEELEIPWHQQYEQLLNTEKGIAFAKWFTGGKTNLHYYTIEKQISLGRGNKIALIWEGEDGCSISYTYKELNEKVNEFAAALKSLGVSKGDRIGIYLPPIPEVPISLFACAKIGAVVIPVFSGYGADAVASRLNDGEAKVLITADGFYRRGKEVKMKEEADRAIQLAPSVQRVIIVNRLNRKIAINPSKDIWYGDLIKNHLSRATENEFVDSDHPFMILYTSGTTGRPKGTVHTHTGFPLKSALDLYFCFDLKRTDRIFWLTDFGWMMGPWLLLGAAVHGAAVILYEGSPDFPHEGRLWELIDRHQVSIFGISPTLIRSLMAKNVGAPTLPSLRILGSTGEPWDPKAWYWFLENVGNGRCPIVNYSGGTEVSGGILGTFPIFPLKPCGFHGPIPGMAAVVVNDRGEKVNQTVGDLTITAPFVGMTKSFWNDDKRYLEAYWSKWEGTWSHGDFAAVDRHGFWYLLGRSDDTIKVAGKRIGPSEIEAAVSAHEAVKEAAAVGIPHPVKGEVPVVFAVLHKREDLHPELEQELQALAERSLGKALKPDKVHIVSELPFTQSGKIARRVIKSSYLGESPGDISTLKNSEALREITERGRELSILANEHKQIDLSEELSKPFIQNDRQAALFRQAAALADRFQTRAAEIDEKGRFPFENFQELKDSSYVSLSVPEKYGGKEISLYEFLLLQERIAQGDASTALCIGWHVGVIYDLRERQTWESAKFERICREIVQNKVLINRAATEIATGSPTRGGKPQTTAVKKNGKWIITGRKWFTSMAVALDYSLVTATIEESGEVGSFLVDHRLKGVSVEENWDMLGMRGTRSDDLVLDQVELPEEALVELDQLDNPNVNTPRAWLLHIPACYLGVAIAARNYAVSFAAEYQPNSLQSPIKNVPEVQRKIGEMDLELLKARHVLYSVAQRWDTEPGKRDGMAGELAAAKHIAVNSANKVVDLAMRIVGARSLQKSNPLQRFYRDVRTGLHNPPMDDAVISLLAKHALQHFQ</sequence>
<dbReference type="InterPro" id="IPR009100">
    <property type="entry name" value="AcylCoA_DH/oxidase_NM_dom_sf"/>
</dbReference>
<dbReference type="InterPro" id="IPR006091">
    <property type="entry name" value="Acyl-CoA_Oxase/DH_mid-dom"/>
</dbReference>
<dbReference type="STRING" id="997296.PB1_05447"/>
<dbReference type="GO" id="GO:0006085">
    <property type="term" value="P:acetyl-CoA biosynthetic process"/>
    <property type="evidence" value="ECO:0007669"/>
    <property type="project" value="TreeGrafter"/>
</dbReference>
<dbReference type="PATRIC" id="fig|997296.3.peg.1166"/>
<dbReference type="Gene3D" id="2.40.110.10">
    <property type="entry name" value="Butyryl-CoA Dehydrogenase, subunit A, domain 2"/>
    <property type="match status" value="1"/>
</dbReference>
<dbReference type="Pfam" id="PF16177">
    <property type="entry name" value="ACAS_N"/>
    <property type="match status" value="1"/>
</dbReference>
<feature type="domain" description="AMP-binding enzyme C-terminal" evidence="13">
    <location>
        <begin position="543"/>
        <end position="621"/>
    </location>
</feature>
<dbReference type="eggNOG" id="COG1960">
    <property type="taxonomic scope" value="Bacteria"/>
</dbReference>
<keyword evidence="4" id="KW-0285">Flavoprotein</keyword>
<comment type="caution">
    <text evidence="15">The sequence shown here is derived from an EMBL/GenBank/DDBJ whole genome shotgun (WGS) entry which is preliminary data.</text>
</comment>
<evidence type="ECO:0000313" key="16">
    <source>
        <dbReference type="Proteomes" id="UP000010523"/>
    </source>
</evidence>
<feature type="domain" description="Acyl-CoA dehydrogenase/oxidase N-terminal" evidence="11">
    <location>
        <begin position="684"/>
        <end position="768"/>
    </location>
</feature>
<dbReference type="Proteomes" id="UP000010523">
    <property type="component" value="Unassembled WGS sequence"/>
</dbReference>
<dbReference type="InterPro" id="IPR037069">
    <property type="entry name" value="AcylCoA_DH/ox_N_sf"/>
</dbReference>
<dbReference type="GO" id="GO:0050660">
    <property type="term" value="F:flavin adenine dinucleotide binding"/>
    <property type="evidence" value="ECO:0007669"/>
    <property type="project" value="InterPro"/>
</dbReference>